<organism evidence="1 2">
    <name type="scientific">Auriscalpium vulgare</name>
    <dbReference type="NCBI Taxonomy" id="40419"/>
    <lineage>
        <taxon>Eukaryota</taxon>
        <taxon>Fungi</taxon>
        <taxon>Dikarya</taxon>
        <taxon>Basidiomycota</taxon>
        <taxon>Agaricomycotina</taxon>
        <taxon>Agaricomycetes</taxon>
        <taxon>Russulales</taxon>
        <taxon>Auriscalpiaceae</taxon>
        <taxon>Auriscalpium</taxon>
    </lineage>
</organism>
<dbReference type="Proteomes" id="UP000814033">
    <property type="component" value="Unassembled WGS sequence"/>
</dbReference>
<keyword evidence="2" id="KW-1185">Reference proteome</keyword>
<gene>
    <name evidence="1" type="ORF">FA95DRAFT_1348917</name>
</gene>
<dbReference type="EMBL" id="MU276673">
    <property type="protein sequence ID" value="KAI0037888.1"/>
    <property type="molecule type" value="Genomic_DNA"/>
</dbReference>
<accession>A0ACB8R1I9</accession>
<proteinExistence type="predicted"/>
<sequence length="281" mass="30932">MRGEEAGWMVRASCPLSSPPCASPLTCQRNACAAATSHSPRHRLASSPAHRHLNTNTSRVLALVPVLKRPSSHSAHSPHAHRPPTRIRTRPPTPSRLSACTMAGRPRRHVTLPCPASKRAPSLQLPFNTNGQVRPRSPQEIARQMHFVQKKRGSTVTRTAPVGGSCGVWAYIMSFGAGADDAAWYLLPSKPPPSSPADQRTCTPCIEMQVIYLIRPFSRASRATGWCCRRPRMITSAAQAQTRRDIRSARLIPARGPHSLEYTKYRHAGRQIRARSFPGRG</sequence>
<protein>
    <submittedName>
        <fullName evidence="1">Uncharacterized protein</fullName>
    </submittedName>
</protein>
<name>A0ACB8R1I9_9AGAM</name>
<evidence type="ECO:0000313" key="1">
    <source>
        <dbReference type="EMBL" id="KAI0037888.1"/>
    </source>
</evidence>
<reference evidence="1" key="1">
    <citation type="submission" date="2021-02" db="EMBL/GenBank/DDBJ databases">
        <authorList>
            <consortium name="DOE Joint Genome Institute"/>
            <person name="Ahrendt S."/>
            <person name="Looney B.P."/>
            <person name="Miyauchi S."/>
            <person name="Morin E."/>
            <person name="Drula E."/>
            <person name="Courty P.E."/>
            <person name="Chicoki N."/>
            <person name="Fauchery L."/>
            <person name="Kohler A."/>
            <person name="Kuo A."/>
            <person name="Labutti K."/>
            <person name="Pangilinan J."/>
            <person name="Lipzen A."/>
            <person name="Riley R."/>
            <person name="Andreopoulos W."/>
            <person name="He G."/>
            <person name="Johnson J."/>
            <person name="Barry K.W."/>
            <person name="Grigoriev I.V."/>
            <person name="Nagy L."/>
            <person name="Hibbett D."/>
            <person name="Henrissat B."/>
            <person name="Matheny P.B."/>
            <person name="Labbe J."/>
            <person name="Martin F."/>
        </authorList>
    </citation>
    <scope>NUCLEOTIDE SEQUENCE</scope>
    <source>
        <strain evidence="1">FP105234-sp</strain>
    </source>
</reference>
<comment type="caution">
    <text evidence="1">The sequence shown here is derived from an EMBL/GenBank/DDBJ whole genome shotgun (WGS) entry which is preliminary data.</text>
</comment>
<evidence type="ECO:0000313" key="2">
    <source>
        <dbReference type="Proteomes" id="UP000814033"/>
    </source>
</evidence>
<reference evidence="1" key="2">
    <citation type="journal article" date="2022" name="New Phytol.">
        <title>Evolutionary transition to the ectomycorrhizal habit in the genomes of a hyperdiverse lineage of mushroom-forming fungi.</title>
        <authorList>
            <person name="Looney B."/>
            <person name="Miyauchi S."/>
            <person name="Morin E."/>
            <person name="Drula E."/>
            <person name="Courty P.E."/>
            <person name="Kohler A."/>
            <person name="Kuo A."/>
            <person name="LaButti K."/>
            <person name="Pangilinan J."/>
            <person name="Lipzen A."/>
            <person name="Riley R."/>
            <person name="Andreopoulos W."/>
            <person name="He G."/>
            <person name="Johnson J."/>
            <person name="Nolan M."/>
            <person name="Tritt A."/>
            <person name="Barry K.W."/>
            <person name="Grigoriev I.V."/>
            <person name="Nagy L.G."/>
            <person name="Hibbett D."/>
            <person name="Henrissat B."/>
            <person name="Matheny P.B."/>
            <person name="Labbe J."/>
            <person name="Martin F.M."/>
        </authorList>
    </citation>
    <scope>NUCLEOTIDE SEQUENCE</scope>
    <source>
        <strain evidence="1">FP105234-sp</strain>
    </source>
</reference>